<evidence type="ECO:0000256" key="1">
    <source>
        <dbReference type="SAM" id="Phobius"/>
    </source>
</evidence>
<organism evidence="2">
    <name type="scientific">Solanum chacoense</name>
    <name type="common">Chaco potato</name>
    <dbReference type="NCBI Taxonomy" id="4108"/>
    <lineage>
        <taxon>Eukaryota</taxon>
        <taxon>Viridiplantae</taxon>
        <taxon>Streptophyta</taxon>
        <taxon>Embryophyta</taxon>
        <taxon>Tracheophyta</taxon>
        <taxon>Spermatophyta</taxon>
        <taxon>Magnoliopsida</taxon>
        <taxon>eudicotyledons</taxon>
        <taxon>Gunneridae</taxon>
        <taxon>Pentapetalae</taxon>
        <taxon>asterids</taxon>
        <taxon>lamiids</taxon>
        <taxon>Solanales</taxon>
        <taxon>Solanaceae</taxon>
        <taxon>Solanoideae</taxon>
        <taxon>Solaneae</taxon>
        <taxon>Solanum</taxon>
    </lineage>
</organism>
<keyword evidence="1" id="KW-0472">Membrane</keyword>
<feature type="transmembrane region" description="Helical" evidence="1">
    <location>
        <begin position="45"/>
        <end position="62"/>
    </location>
</feature>
<name>A0A0V0GHP2_SOLCH</name>
<protein>
    <submittedName>
        <fullName evidence="2">Putative ovule protein</fullName>
    </submittedName>
</protein>
<dbReference type="AlphaFoldDB" id="A0A0V0GHP2"/>
<feature type="transmembrane region" description="Helical" evidence="1">
    <location>
        <begin position="12"/>
        <end position="39"/>
    </location>
</feature>
<feature type="non-terminal residue" evidence="2">
    <location>
        <position position="63"/>
    </location>
</feature>
<proteinExistence type="predicted"/>
<evidence type="ECO:0000313" key="2">
    <source>
        <dbReference type="EMBL" id="JAP07717.1"/>
    </source>
</evidence>
<keyword evidence="1" id="KW-0812">Transmembrane</keyword>
<dbReference type="EMBL" id="GEDG01038184">
    <property type="protein sequence ID" value="JAP07717.1"/>
    <property type="molecule type" value="Transcribed_RNA"/>
</dbReference>
<accession>A0A0V0GHP2</accession>
<sequence>MCLLSLCSSMNANILFCQISSLFLLFLATFFSTLCLWLTIFLDDMFLYICCKLFAGISCMMIG</sequence>
<reference evidence="2" key="1">
    <citation type="submission" date="2015-12" db="EMBL/GenBank/DDBJ databases">
        <title>Gene expression during late stages of embryo sac development: a critical building block for successful pollen-pistil interactions.</title>
        <authorList>
            <person name="Liu Y."/>
            <person name="Joly V."/>
            <person name="Sabar M."/>
            <person name="Matton D.P."/>
        </authorList>
    </citation>
    <scope>NUCLEOTIDE SEQUENCE</scope>
</reference>
<keyword evidence="1" id="KW-1133">Transmembrane helix</keyword>